<reference evidence="2" key="1">
    <citation type="submission" date="2023-07" db="EMBL/GenBank/DDBJ databases">
        <title>30 novel species of actinomycetes from the DSMZ collection.</title>
        <authorList>
            <person name="Nouioui I."/>
        </authorList>
    </citation>
    <scope>NUCLEOTIDE SEQUENCE [LARGE SCALE GENOMIC DNA]</scope>
    <source>
        <strain evidence="2">DSM 44915</strain>
    </source>
</reference>
<gene>
    <name evidence="1" type="ORF">RM844_31225</name>
</gene>
<dbReference type="EMBL" id="JAVREO010000033">
    <property type="protein sequence ID" value="MDT0270750.1"/>
    <property type="molecule type" value="Genomic_DNA"/>
</dbReference>
<proteinExistence type="predicted"/>
<evidence type="ECO:0000313" key="2">
    <source>
        <dbReference type="Proteomes" id="UP001183410"/>
    </source>
</evidence>
<dbReference type="Proteomes" id="UP001183410">
    <property type="component" value="Unassembled WGS sequence"/>
</dbReference>
<evidence type="ECO:0000313" key="1">
    <source>
        <dbReference type="EMBL" id="MDT0270750.1"/>
    </source>
</evidence>
<protein>
    <submittedName>
        <fullName evidence="1">SUKH-3 domain-containing protein</fullName>
    </submittedName>
</protein>
<dbReference type="Pfam" id="PF14433">
    <property type="entry name" value="SUKH-3"/>
    <property type="match status" value="1"/>
</dbReference>
<dbReference type="RefSeq" id="WP_311670814.1">
    <property type="nucleotide sequence ID" value="NZ_JAVREO010000033.1"/>
</dbReference>
<organism evidence="1 2">
    <name type="scientific">Streptomyces chisholmiae</name>
    <dbReference type="NCBI Taxonomy" id="3075540"/>
    <lineage>
        <taxon>Bacteria</taxon>
        <taxon>Bacillati</taxon>
        <taxon>Actinomycetota</taxon>
        <taxon>Actinomycetes</taxon>
        <taxon>Kitasatosporales</taxon>
        <taxon>Streptomycetaceae</taxon>
        <taxon>Streptomyces</taxon>
    </lineage>
</organism>
<name>A0ABU2K0G3_9ACTN</name>
<keyword evidence="2" id="KW-1185">Reference proteome</keyword>
<comment type="caution">
    <text evidence="1">The sequence shown here is derived from an EMBL/GenBank/DDBJ whole genome shotgun (WGS) entry which is preliminary data.</text>
</comment>
<dbReference type="InterPro" id="IPR025850">
    <property type="entry name" value="SUKH-3"/>
</dbReference>
<sequence>MEDATERWSAETDRVLREAGWSPHRRVSTEEWERILKESDGFEAHEKARAFLAEFGGLEFELSGKGVAVERMPFSLNPLEGQWEADIYEDMSEETGTSLYPIGEMARRHLFLGMAEDGSVYRGRDAVDFFADSGDQALDKLISGYR</sequence>
<accession>A0ABU2K0G3</accession>